<dbReference type="SUPFAM" id="SSF56672">
    <property type="entry name" value="DNA/RNA polymerases"/>
    <property type="match status" value="1"/>
</dbReference>
<gene>
    <name evidence="1" type="ORF">Scaly_2631700</name>
</gene>
<organism evidence="1">
    <name type="scientific">Sesamum calycinum</name>
    <dbReference type="NCBI Taxonomy" id="2727403"/>
    <lineage>
        <taxon>Eukaryota</taxon>
        <taxon>Viridiplantae</taxon>
        <taxon>Streptophyta</taxon>
        <taxon>Embryophyta</taxon>
        <taxon>Tracheophyta</taxon>
        <taxon>Spermatophyta</taxon>
        <taxon>Magnoliopsida</taxon>
        <taxon>eudicotyledons</taxon>
        <taxon>Gunneridae</taxon>
        <taxon>Pentapetalae</taxon>
        <taxon>asterids</taxon>
        <taxon>lamiids</taxon>
        <taxon>Lamiales</taxon>
        <taxon>Pedaliaceae</taxon>
        <taxon>Sesamum</taxon>
    </lineage>
</organism>
<dbReference type="EMBL" id="JACGWM010001568">
    <property type="protein sequence ID" value="KAL0291556.1"/>
    <property type="molecule type" value="Genomic_DNA"/>
</dbReference>
<dbReference type="PANTHER" id="PTHR11439:SF467">
    <property type="entry name" value="INTEGRASE CATALYTIC DOMAIN-CONTAINING PROTEIN"/>
    <property type="match status" value="1"/>
</dbReference>
<evidence type="ECO:0000313" key="1">
    <source>
        <dbReference type="EMBL" id="KAL0291556.1"/>
    </source>
</evidence>
<dbReference type="InterPro" id="IPR043502">
    <property type="entry name" value="DNA/RNA_pol_sf"/>
</dbReference>
<dbReference type="CDD" id="cd09272">
    <property type="entry name" value="RNase_HI_RT_Ty1"/>
    <property type="match status" value="1"/>
</dbReference>
<reference evidence="1" key="2">
    <citation type="journal article" date="2024" name="Plant">
        <title>Genomic evolution and insights into agronomic trait innovations of Sesamum species.</title>
        <authorList>
            <person name="Miao H."/>
            <person name="Wang L."/>
            <person name="Qu L."/>
            <person name="Liu H."/>
            <person name="Sun Y."/>
            <person name="Le M."/>
            <person name="Wang Q."/>
            <person name="Wei S."/>
            <person name="Zheng Y."/>
            <person name="Lin W."/>
            <person name="Duan Y."/>
            <person name="Cao H."/>
            <person name="Xiong S."/>
            <person name="Wang X."/>
            <person name="Wei L."/>
            <person name="Li C."/>
            <person name="Ma Q."/>
            <person name="Ju M."/>
            <person name="Zhao R."/>
            <person name="Li G."/>
            <person name="Mu C."/>
            <person name="Tian Q."/>
            <person name="Mei H."/>
            <person name="Zhang T."/>
            <person name="Gao T."/>
            <person name="Zhang H."/>
        </authorList>
    </citation>
    <scope>NUCLEOTIDE SEQUENCE</scope>
    <source>
        <strain evidence="1">KEN8</strain>
    </source>
</reference>
<name>A0AAW2JAE0_9LAMI</name>
<proteinExistence type="predicted"/>
<dbReference type="PANTHER" id="PTHR11439">
    <property type="entry name" value="GAG-POL-RELATED RETROTRANSPOSON"/>
    <property type="match status" value="1"/>
</dbReference>
<accession>A0AAW2JAE0</accession>
<reference evidence="1" key="1">
    <citation type="submission" date="2020-06" db="EMBL/GenBank/DDBJ databases">
        <authorList>
            <person name="Li T."/>
            <person name="Hu X."/>
            <person name="Zhang T."/>
            <person name="Song X."/>
            <person name="Zhang H."/>
            <person name="Dai N."/>
            <person name="Sheng W."/>
            <person name="Hou X."/>
            <person name="Wei L."/>
        </authorList>
    </citation>
    <scope>NUCLEOTIDE SEQUENCE</scope>
    <source>
        <strain evidence="1">KEN8</strain>
        <tissue evidence="1">Leaf</tissue>
    </source>
</reference>
<sequence>MDVKTAFLHGDLEEQIYMEQSNGFTQPGHEHLNGYKWCECDCCVYVKSFDDGSSIFLLLYVDDLLIAAKNIDRGSRKLWLSQRGYVEKVLDKFGMSKAKLQNDLLVVGYVDSNYAGDLDDRRSTTGYVFTLGGGSICWKSTVQSIVALSTIEAEYMAVAEAAKEALWLSGLSKNLMLSKVEFSCIVTVKV</sequence>
<protein>
    <submittedName>
        <fullName evidence="1">Retrovirus-related Pol polyprotein from transposon TNT 1-94</fullName>
    </submittedName>
</protein>
<dbReference type="AlphaFoldDB" id="A0AAW2JAE0"/>
<comment type="caution">
    <text evidence="1">The sequence shown here is derived from an EMBL/GenBank/DDBJ whole genome shotgun (WGS) entry which is preliminary data.</text>
</comment>